<dbReference type="Proteomes" id="UP000233256">
    <property type="component" value="Unassembled WGS sequence"/>
</dbReference>
<feature type="transmembrane region" description="Helical" evidence="1">
    <location>
        <begin position="172"/>
        <end position="189"/>
    </location>
</feature>
<feature type="transmembrane region" description="Helical" evidence="1">
    <location>
        <begin position="229"/>
        <end position="249"/>
    </location>
</feature>
<sequence>MITLSSLGPFLSFFISFVVSIFILFSNSENKLNRTFFVLGMASCLYSFSQGFCRNSVKPEDFIFWSRISFVGAVLLPVIVLSFCREFFEAGTIRSAFVAPLYPVTLIMLYLNFTPAMFRDVDFTYGEPVVRAGWAMSVNSLIILLTFSYLIMRFRHDFRNSNDSDHRNRLKYLGLGAVIYLIAGGLDVLRRFDVLYLFTVPVADYATMLFMLILSYTIRRHKLLEIRTFIGKSIVISAMMTVMALTFIIVEEGLEFLISSMMAPGTQSIWPGVFAALTIALLFYPLRKFLDRFIRRWTMTGSGEFSGSLAQWPMDGKWWRCELVIPTGSSLTDEDRTGMKNLAQRLRRAANVRKKRSV</sequence>
<feature type="transmembrane region" description="Helical" evidence="1">
    <location>
        <begin position="64"/>
        <end position="84"/>
    </location>
</feature>
<proteinExistence type="predicted"/>
<feature type="domain" description="Histidine kinase N-terminal 7TM region" evidence="2">
    <location>
        <begin position="10"/>
        <end position="226"/>
    </location>
</feature>
<feature type="transmembrane region" description="Helical" evidence="1">
    <location>
        <begin position="133"/>
        <end position="151"/>
    </location>
</feature>
<dbReference type="InterPro" id="IPR031621">
    <property type="entry name" value="HisKA_7TM"/>
</dbReference>
<comment type="caution">
    <text evidence="3">The sequence shown here is derived from an EMBL/GenBank/DDBJ whole genome shotgun (WGS) entry which is preliminary data.</text>
</comment>
<dbReference type="AlphaFoldDB" id="A0A2N1PMW3"/>
<evidence type="ECO:0000313" key="4">
    <source>
        <dbReference type="Proteomes" id="UP000233256"/>
    </source>
</evidence>
<feature type="transmembrane region" description="Helical" evidence="1">
    <location>
        <begin position="96"/>
        <end position="113"/>
    </location>
</feature>
<feature type="transmembrane region" description="Helical" evidence="1">
    <location>
        <begin position="269"/>
        <end position="286"/>
    </location>
</feature>
<dbReference type="Pfam" id="PF16927">
    <property type="entry name" value="HisKA_7TM"/>
    <property type="match status" value="1"/>
</dbReference>
<gene>
    <name evidence="3" type="ORF">CVV64_12805</name>
</gene>
<dbReference type="EMBL" id="PGXC01000013">
    <property type="protein sequence ID" value="PKK89679.1"/>
    <property type="molecule type" value="Genomic_DNA"/>
</dbReference>
<keyword evidence="1" id="KW-0472">Membrane</keyword>
<protein>
    <recommendedName>
        <fullName evidence="2">Histidine kinase N-terminal 7TM region domain-containing protein</fullName>
    </recommendedName>
</protein>
<evidence type="ECO:0000259" key="2">
    <source>
        <dbReference type="Pfam" id="PF16927"/>
    </source>
</evidence>
<keyword evidence="1" id="KW-0812">Transmembrane</keyword>
<feature type="transmembrane region" description="Helical" evidence="1">
    <location>
        <begin position="6"/>
        <end position="25"/>
    </location>
</feature>
<evidence type="ECO:0000313" key="3">
    <source>
        <dbReference type="EMBL" id="PKK89679.1"/>
    </source>
</evidence>
<keyword evidence="1" id="KW-1133">Transmembrane helix</keyword>
<reference evidence="3 4" key="1">
    <citation type="journal article" date="2017" name="ISME J.">
        <title>Potential for microbial H2 and metal transformations associated with novel bacteria and archaea in deep terrestrial subsurface sediments.</title>
        <authorList>
            <person name="Hernsdorf A.W."/>
            <person name="Amano Y."/>
            <person name="Miyakawa K."/>
            <person name="Ise K."/>
            <person name="Suzuki Y."/>
            <person name="Anantharaman K."/>
            <person name="Probst A."/>
            <person name="Burstein D."/>
            <person name="Thomas B.C."/>
            <person name="Banfield J.F."/>
        </authorList>
    </citation>
    <scope>NUCLEOTIDE SEQUENCE [LARGE SCALE GENOMIC DNA]</scope>
    <source>
        <strain evidence="3">HGW-Wallbacteria-1</strain>
    </source>
</reference>
<evidence type="ECO:0000256" key="1">
    <source>
        <dbReference type="SAM" id="Phobius"/>
    </source>
</evidence>
<feature type="transmembrane region" description="Helical" evidence="1">
    <location>
        <begin position="32"/>
        <end position="52"/>
    </location>
</feature>
<accession>A0A2N1PMW3</accession>
<feature type="transmembrane region" description="Helical" evidence="1">
    <location>
        <begin position="195"/>
        <end position="217"/>
    </location>
</feature>
<organism evidence="3 4">
    <name type="scientific">Candidatus Wallbacteria bacterium HGW-Wallbacteria-1</name>
    <dbReference type="NCBI Taxonomy" id="2013854"/>
    <lineage>
        <taxon>Bacteria</taxon>
        <taxon>Candidatus Walliibacteriota</taxon>
    </lineage>
</organism>
<name>A0A2N1PMW3_9BACT</name>